<sequence>MEATAASAKRPGWPGVAGGVLAALGIGLSAWAAHGLDDPHARGNLQTAALYALVHGVALAALAPAALRALGRVALGALLAGVLLFSGSLAGNALAGWPTRPAPAGGMLMMLGWLLWAVHRARR</sequence>
<reference evidence="7" key="1">
    <citation type="submission" date="2017-10" db="EMBL/GenBank/DDBJ databases">
        <title>Whole genome sequencing of members of genus Pseudoxanthomonas.</title>
        <authorList>
            <person name="Kumar S."/>
            <person name="Bansal K."/>
            <person name="Kaur A."/>
            <person name="Patil P."/>
            <person name="Sharma S."/>
            <person name="Patil P.B."/>
        </authorList>
    </citation>
    <scope>NUCLEOTIDE SEQUENCE</scope>
    <source>
        <strain evidence="7">DSM 22914</strain>
    </source>
</reference>
<dbReference type="InterPro" id="IPR006696">
    <property type="entry name" value="DUF423"/>
</dbReference>
<dbReference type="AlphaFoldDB" id="A0A921NXU2"/>
<dbReference type="Pfam" id="PF04241">
    <property type="entry name" value="DUF423"/>
    <property type="match status" value="1"/>
</dbReference>
<keyword evidence="3 6" id="KW-0812">Transmembrane</keyword>
<evidence type="ECO:0000256" key="1">
    <source>
        <dbReference type="ARBA" id="ARBA00004141"/>
    </source>
</evidence>
<evidence type="ECO:0000313" key="8">
    <source>
        <dbReference type="Proteomes" id="UP000717981"/>
    </source>
</evidence>
<feature type="transmembrane region" description="Helical" evidence="6">
    <location>
        <begin position="74"/>
        <end position="95"/>
    </location>
</feature>
<evidence type="ECO:0000256" key="4">
    <source>
        <dbReference type="ARBA" id="ARBA00022989"/>
    </source>
</evidence>
<feature type="transmembrane region" description="Helical" evidence="6">
    <location>
        <begin position="101"/>
        <end position="118"/>
    </location>
</feature>
<evidence type="ECO:0000256" key="2">
    <source>
        <dbReference type="ARBA" id="ARBA00009694"/>
    </source>
</evidence>
<keyword evidence="8" id="KW-1185">Reference proteome</keyword>
<evidence type="ECO:0000256" key="5">
    <source>
        <dbReference type="ARBA" id="ARBA00023136"/>
    </source>
</evidence>
<dbReference type="EMBL" id="PDWK01000125">
    <property type="protein sequence ID" value="KAF1684384.1"/>
    <property type="molecule type" value="Genomic_DNA"/>
</dbReference>
<organism evidence="7 8">
    <name type="scientific">Pseudoxanthomonas taiwanensis</name>
    <dbReference type="NCBI Taxonomy" id="176598"/>
    <lineage>
        <taxon>Bacteria</taxon>
        <taxon>Pseudomonadati</taxon>
        <taxon>Pseudomonadota</taxon>
        <taxon>Gammaproteobacteria</taxon>
        <taxon>Lysobacterales</taxon>
        <taxon>Lysobacteraceae</taxon>
        <taxon>Pseudoxanthomonas</taxon>
    </lineage>
</organism>
<protein>
    <recommendedName>
        <fullName evidence="9">DUF423 domain-containing protein</fullName>
    </recommendedName>
</protein>
<feature type="transmembrane region" description="Helical" evidence="6">
    <location>
        <begin position="12"/>
        <end position="33"/>
    </location>
</feature>
<feature type="transmembrane region" description="Helical" evidence="6">
    <location>
        <begin position="48"/>
        <end position="67"/>
    </location>
</feature>
<keyword evidence="5 6" id="KW-0472">Membrane</keyword>
<proteinExistence type="inferred from homology"/>
<name>A0A921NXU2_9GAMM</name>
<evidence type="ECO:0000256" key="3">
    <source>
        <dbReference type="ARBA" id="ARBA00022692"/>
    </source>
</evidence>
<dbReference type="RefSeq" id="WP_162125587.1">
    <property type="nucleotide sequence ID" value="NZ_PDWK01000125.1"/>
</dbReference>
<comment type="similarity">
    <text evidence="2">Belongs to the UPF0382 family.</text>
</comment>
<accession>A0A921NXU2</accession>
<keyword evidence="4 6" id="KW-1133">Transmembrane helix</keyword>
<gene>
    <name evidence="7" type="ORF">CR938_14060</name>
</gene>
<comment type="subcellular location">
    <subcellularLocation>
        <location evidence="1">Membrane</location>
        <topology evidence="1">Multi-pass membrane protein</topology>
    </subcellularLocation>
</comment>
<dbReference type="Proteomes" id="UP000717981">
    <property type="component" value="Unassembled WGS sequence"/>
</dbReference>
<dbReference type="GO" id="GO:0005886">
    <property type="term" value="C:plasma membrane"/>
    <property type="evidence" value="ECO:0007669"/>
    <property type="project" value="TreeGrafter"/>
</dbReference>
<evidence type="ECO:0000256" key="6">
    <source>
        <dbReference type="SAM" id="Phobius"/>
    </source>
</evidence>
<comment type="caution">
    <text evidence="7">The sequence shown here is derived from an EMBL/GenBank/DDBJ whole genome shotgun (WGS) entry which is preliminary data.</text>
</comment>
<dbReference type="PANTHER" id="PTHR43461">
    <property type="entry name" value="TRANSMEMBRANE PROTEIN 256"/>
    <property type="match status" value="1"/>
</dbReference>
<evidence type="ECO:0008006" key="9">
    <source>
        <dbReference type="Google" id="ProtNLM"/>
    </source>
</evidence>
<evidence type="ECO:0000313" key="7">
    <source>
        <dbReference type="EMBL" id="KAF1684384.1"/>
    </source>
</evidence>
<dbReference type="PANTHER" id="PTHR43461:SF1">
    <property type="entry name" value="TRANSMEMBRANE PROTEIN 256"/>
    <property type="match status" value="1"/>
</dbReference>